<name>A0A0D9ZL78_9ORYZ</name>
<proteinExistence type="inferred from homology"/>
<dbReference type="InterPro" id="IPR005225">
    <property type="entry name" value="Small_GTP-bd"/>
</dbReference>
<dbReference type="AlphaFoldDB" id="A0A0D9ZL78"/>
<keyword evidence="4" id="KW-0449">Lipoprotein</keyword>
<comment type="subcellular location">
    <subcellularLocation>
        <location evidence="5">Endomembrane system</location>
        <topology evidence="5">Lipid-anchor</topology>
    </subcellularLocation>
</comment>
<dbReference type="PANTHER" id="PTHR45288:SF2">
    <property type="entry name" value="THIOREDOXIN FAMILY PROTEIN"/>
    <property type="match status" value="1"/>
</dbReference>
<dbReference type="CDD" id="cd01869">
    <property type="entry name" value="Rab1_Ypt1"/>
    <property type="match status" value="1"/>
</dbReference>
<feature type="domain" description="GST N-terminal" evidence="7">
    <location>
        <begin position="134"/>
        <end position="216"/>
    </location>
</feature>
<dbReference type="EnsemblPlants" id="OGLUM04G13510.1">
    <property type="protein sequence ID" value="OGLUM04G13510.1"/>
    <property type="gene ID" value="OGLUM04G13510"/>
</dbReference>
<evidence type="ECO:0000313" key="8">
    <source>
        <dbReference type="EnsemblPlants" id="OGLUM04G13510.2"/>
    </source>
</evidence>
<dbReference type="CDD" id="cd03041">
    <property type="entry name" value="GST_N_2GST_N"/>
    <property type="match status" value="1"/>
</dbReference>
<dbReference type="eggNOG" id="KOG0084">
    <property type="taxonomic scope" value="Eukaryota"/>
</dbReference>
<dbReference type="InterPro" id="IPR004045">
    <property type="entry name" value="Glutathione_S-Trfase_N"/>
</dbReference>
<dbReference type="PROSITE" id="PS51354">
    <property type="entry name" value="GLUTAREDOXIN_2"/>
    <property type="match status" value="1"/>
</dbReference>
<dbReference type="EnsemblPlants" id="OGLUM04G13510.2">
    <property type="protein sequence ID" value="OGLUM04G13510.2"/>
    <property type="gene ID" value="OGLUM04G13510"/>
</dbReference>
<comment type="similarity">
    <text evidence="1">Belongs to the small GTPase superfamily. Rab family.</text>
</comment>
<dbReference type="PROSITE" id="PS50404">
    <property type="entry name" value="GST_NTER"/>
    <property type="match status" value="2"/>
</dbReference>
<dbReference type="InterPro" id="IPR036249">
    <property type="entry name" value="Thioredoxin-like_sf"/>
</dbReference>
<dbReference type="FunFam" id="3.40.50.300:FF:001447">
    <property type="entry name" value="Ras-related protein Rab-1B"/>
    <property type="match status" value="1"/>
</dbReference>
<feature type="region of interest" description="Disordered" evidence="6">
    <location>
        <begin position="1"/>
        <end position="71"/>
    </location>
</feature>
<protein>
    <recommendedName>
        <fullName evidence="7">GST N-terminal domain-containing protein</fullName>
    </recommendedName>
</protein>
<dbReference type="InterPro" id="IPR026960">
    <property type="entry name" value="RVT-Znf"/>
</dbReference>
<dbReference type="GO" id="GO:0009507">
    <property type="term" value="C:chloroplast"/>
    <property type="evidence" value="ECO:0007669"/>
    <property type="project" value="TreeGrafter"/>
</dbReference>
<dbReference type="SUPFAM" id="SSF52540">
    <property type="entry name" value="P-loop containing nucleoside triphosphate hydrolases"/>
    <property type="match status" value="1"/>
</dbReference>
<dbReference type="eggNOG" id="KOG1075">
    <property type="taxonomic scope" value="Eukaryota"/>
</dbReference>
<evidence type="ECO:0000259" key="7">
    <source>
        <dbReference type="PROSITE" id="PS50404"/>
    </source>
</evidence>
<dbReference type="Gramene" id="OGLUM04G13510.2">
    <property type="protein sequence ID" value="OGLUM04G13510.2"/>
    <property type="gene ID" value="OGLUM04G13510"/>
</dbReference>
<dbReference type="SMART" id="SM00173">
    <property type="entry name" value="RAS"/>
    <property type="match status" value="1"/>
</dbReference>
<dbReference type="Gene3D" id="3.40.30.10">
    <property type="entry name" value="Glutaredoxin"/>
    <property type="match status" value="2"/>
</dbReference>
<feature type="compositionally biased region" description="Low complexity" evidence="6">
    <location>
        <begin position="57"/>
        <end position="71"/>
    </location>
</feature>
<feature type="domain" description="GST N-terminal" evidence="7">
    <location>
        <begin position="254"/>
        <end position="335"/>
    </location>
</feature>
<dbReference type="InterPro" id="IPR057289">
    <property type="entry name" value="Rab1/Ypt1"/>
</dbReference>
<dbReference type="Pfam" id="PF13966">
    <property type="entry name" value="zf-RVT"/>
    <property type="match status" value="1"/>
</dbReference>
<evidence type="ECO:0000256" key="1">
    <source>
        <dbReference type="ARBA" id="ARBA00006270"/>
    </source>
</evidence>
<feature type="compositionally biased region" description="Low complexity" evidence="6">
    <location>
        <begin position="38"/>
        <end position="47"/>
    </location>
</feature>
<dbReference type="SFLD" id="SFLDS00019">
    <property type="entry name" value="Glutathione_Transferase_(cytos"/>
    <property type="match status" value="1"/>
</dbReference>
<dbReference type="PROSITE" id="PS51421">
    <property type="entry name" value="RAS"/>
    <property type="match status" value="1"/>
</dbReference>
<evidence type="ECO:0000256" key="5">
    <source>
        <dbReference type="ARBA" id="ARBA00037868"/>
    </source>
</evidence>
<dbReference type="FunFam" id="3.40.50.300:FF:001056">
    <property type="entry name" value="RAB1A, member RAS oncogene family"/>
    <property type="match status" value="1"/>
</dbReference>
<evidence type="ECO:0000256" key="6">
    <source>
        <dbReference type="SAM" id="MobiDB-lite"/>
    </source>
</evidence>
<dbReference type="SMART" id="SM00175">
    <property type="entry name" value="RAB"/>
    <property type="match status" value="1"/>
</dbReference>
<dbReference type="Pfam" id="PF00071">
    <property type="entry name" value="Ras"/>
    <property type="match status" value="2"/>
</dbReference>
<evidence type="ECO:0000256" key="4">
    <source>
        <dbReference type="ARBA" id="ARBA00023288"/>
    </source>
</evidence>
<dbReference type="Proteomes" id="UP000026961">
    <property type="component" value="Chromosome 4"/>
</dbReference>
<keyword evidence="9" id="KW-1185">Reference proteome</keyword>
<dbReference type="PRINTS" id="PR00449">
    <property type="entry name" value="RASTRNSFRMNG"/>
</dbReference>
<evidence type="ECO:0000313" key="9">
    <source>
        <dbReference type="Proteomes" id="UP000026961"/>
    </source>
</evidence>
<dbReference type="InterPro" id="IPR040079">
    <property type="entry name" value="Glutathione_S-Trfase"/>
</dbReference>
<dbReference type="SMART" id="SM00174">
    <property type="entry name" value="RHO"/>
    <property type="match status" value="1"/>
</dbReference>
<dbReference type="SFLD" id="SFLDG01181">
    <property type="entry name" value="SUF2"/>
    <property type="match status" value="1"/>
</dbReference>
<reference evidence="8" key="2">
    <citation type="submission" date="2018-05" db="EMBL/GenBank/DDBJ databases">
        <title>OgluRS3 (Oryza glumaepatula Reference Sequence Version 3).</title>
        <authorList>
            <person name="Zhang J."/>
            <person name="Kudrna D."/>
            <person name="Lee S."/>
            <person name="Talag J."/>
            <person name="Welchert J."/>
            <person name="Wing R.A."/>
        </authorList>
    </citation>
    <scope>NUCLEOTIDE SEQUENCE [LARGE SCALE GENOMIC DNA]</scope>
</reference>
<dbReference type="PROSITE" id="PS51420">
    <property type="entry name" value="RHO"/>
    <property type="match status" value="1"/>
</dbReference>
<dbReference type="PROSITE" id="PS51419">
    <property type="entry name" value="RAB"/>
    <property type="match status" value="1"/>
</dbReference>
<accession>A0A0D9ZL78</accession>
<reference evidence="8" key="1">
    <citation type="submission" date="2015-04" db="UniProtKB">
        <authorList>
            <consortium name="EnsemblPlants"/>
        </authorList>
    </citation>
    <scope>IDENTIFICATION</scope>
</reference>
<dbReference type="Gramene" id="OGLUM04G13510.1">
    <property type="protein sequence ID" value="OGLUM04G13510.1"/>
    <property type="gene ID" value="OGLUM04G13510"/>
</dbReference>
<sequence>MLPLARPVHHHHHPRLCPTAPWRSPPPARGARLRSRARGPQTLAARARPPRAEAGEAETAAGGTGATTTTTSGGSVLSFLCPLLKLLGGGDPSQERNDIVEVATSSLSSLARLPWGSSVSTSNENNINPTTSAPTLQLYEFEACPFCRRVREAMTELDLSAEVYPCPKGSLRHRDVVKKIGGKEQFPLLVDASNGVTMYESGDIVKYLFRQYGEGKSPSFGLLESTILTGWVPTLLRAGRGMTLWNKAGVVPEDKLELFSFENNTYARIVREALCELEVPYILQNVGEGSSKMDLLQKISGSKQVPYLIDPNTGFQSGDHKKILSYLFQQYSTIASRHENLTSSAYNALFIGRIPFQAEPIWRSLAPPCCRYFLWLVALKRCWTADRGLPHPDLCVLCEQEEESIDHILVACPESRQLWWMLFSAIGRSDCLPMNKPSFHSWLCVSRERIPRHLRQGYDTIVALAAWSIWKERNARVFNQKFRTWIEVAAGMAEEAQLWHLANARVPALRIVLEEVVRDSIVFILGKAPKKLQKWVKAGRAMNNEFDYLFKLLLIGDSSVGKSCFLLRFADDSYVDSYISTIGVDFKIRTIEMDGKTIKLQITQLWVASIASDPGILQTGNSDIRDDVAAGDGQLLARTAAAFFPGLRRPRAEWDTAGQERFRTITSSYYRGAHGIIIVYDITDMESFNNVKEWMSEIDKYANDSVCKLLVGNKCDLAESRVVETAAAQAYADEIGIPFLETSAKDSINVEEAFLAIKSGSQAALERKASNLVQMKGQPIQQQQQPQKSSCCSS</sequence>
<organism evidence="8">
    <name type="scientific">Oryza glumipatula</name>
    <dbReference type="NCBI Taxonomy" id="40148"/>
    <lineage>
        <taxon>Eukaryota</taxon>
        <taxon>Viridiplantae</taxon>
        <taxon>Streptophyta</taxon>
        <taxon>Embryophyta</taxon>
        <taxon>Tracheophyta</taxon>
        <taxon>Spermatophyta</taxon>
        <taxon>Magnoliopsida</taxon>
        <taxon>Liliopsida</taxon>
        <taxon>Poales</taxon>
        <taxon>Poaceae</taxon>
        <taxon>BOP clade</taxon>
        <taxon>Oryzoideae</taxon>
        <taxon>Oryzeae</taxon>
        <taxon>Oryzinae</taxon>
        <taxon>Oryza</taxon>
    </lineage>
</organism>
<dbReference type="NCBIfam" id="TIGR00231">
    <property type="entry name" value="small_GTP"/>
    <property type="match status" value="1"/>
</dbReference>
<dbReference type="Pfam" id="PF13417">
    <property type="entry name" value="GST_N_3"/>
    <property type="match status" value="2"/>
</dbReference>
<dbReference type="PANTHER" id="PTHR45288">
    <property type="entry name" value="THIOREDOXIN FAMILY PROTEIN"/>
    <property type="match status" value="1"/>
</dbReference>
<dbReference type="InterPro" id="IPR001806">
    <property type="entry name" value="Small_GTPase"/>
</dbReference>
<keyword evidence="2" id="KW-0547">Nucleotide-binding</keyword>
<evidence type="ECO:0000256" key="3">
    <source>
        <dbReference type="ARBA" id="ARBA00023134"/>
    </source>
</evidence>
<evidence type="ECO:0000256" key="2">
    <source>
        <dbReference type="ARBA" id="ARBA00022741"/>
    </source>
</evidence>
<dbReference type="InterPro" id="IPR027417">
    <property type="entry name" value="P-loop_NTPase"/>
</dbReference>
<dbReference type="STRING" id="40148.A0A0D9ZL78"/>
<dbReference type="GO" id="GO:0012505">
    <property type="term" value="C:endomembrane system"/>
    <property type="evidence" value="ECO:0007669"/>
    <property type="project" value="UniProtKB-SubCell"/>
</dbReference>
<dbReference type="GO" id="GO:0005525">
    <property type="term" value="F:GTP binding"/>
    <property type="evidence" value="ECO:0007669"/>
    <property type="project" value="UniProtKB-KW"/>
</dbReference>
<keyword evidence="3" id="KW-0342">GTP-binding</keyword>
<dbReference type="GO" id="GO:0003924">
    <property type="term" value="F:GTPase activity"/>
    <property type="evidence" value="ECO:0007669"/>
    <property type="project" value="InterPro"/>
</dbReference>
<dbReference type="Gene3D" id="3.40.50.300">
    <property type="entry name" value="P-loop containing nucleotide triphosphate hydrolases"/>
    <property type="match status" value="1"/>
</dbReference>
<dbReference type="SUPFAM" id="SSF52833">
    <property type="entry name" value="Thioredoxin-like"/>
    <property type="match status" value="2"/>
</dbReference>